<keyword evidence="1" id="KW-0678">Repressor</keyword>
<feature type="domain" description="HTH tetR-type" evidence="4">
    <location>
        <begin position="3"/>
        <end position="63"/>
    </location>
</feature>
<gene>
    <name evidence="5" type="ORF">QR721_03155</name>
</gene>
<dbReference type="InterPro" id="IPR001647">
    <property type="entry name" value="HTH_TetR"/>
</dbReference>
<dbReference type="PROSITE" id="PS50977">
    <property type="entry name" value="HTH_TETR_2"/>
    <property type="match status" value="1"/>
</dbReference>
<evidence type="ECO:0000256" key="2">
    <source>
        <dbReference type="ARBA" id="ARBA00023125"/>
    </source>
</evidence>
<dbReference type="PANTHER" id="PTHR43479:SF22">
    <property type="entry name" value="TRANSCRIPTIONAL REGULATOR, TETR FAMILY"/>
    <property type="match status" value="1"/>
</dbReference>
<dbReference type="EMBL" id="CP129113">
    <property type="protein sequence ID" value="WLV25244.1"/>
    <property type="molecule type" value="Genomic_DNA"/>
</dbReference>
<dbReference type="InterPro" id="IPR009057">
    <property type="entry name" value="Homeodomain-like_sf"/>
</dbReference>
<evidence type="ECO:0000313" key="5">
    <source>
        <dbReference type="EMBL" id="WLV25244.1"/>
    </source>
</evidence>
<sequence length="288" mass="33726">MKEQKQNEIIKTSIRLFAEKGFYQTSVQDIVDACGMSKGAFYGYFSSKEALHIAIFKHYFKEMRSVIESINKEDVTPREKLRKQMAAPLKSIRGQKEFFVMYLREQSFSINKELREFMEAFQKDMIVWYEKSLLAIYGAEMRSCFGDLMLAAEGLRNSYLSAMLFLDSQIDIERFPDFLMNRLDELADAFRAGEKPIITSDLFDRSSDKDCTPREEAVHLLEEMKKRLEEKEVKDEGMIHVLNMLLIELTKEKYDPYYVQGMLANLKKLNQFDSQRAKIAKLLDIEIL</sequence>
<accession>A0ABY9KWJ1</accession>
<keyword evidence="6" id="KW-1185">Reference proteome</keyword>
<dbReference type="PANTHER" id="PTHR43479">
    <property type="entry name" value="ACREF/ENVCD OPERON REPRESSOR-RELATED"/>
    <property type="match status" value="1"/>
</dbReference>
<dbReference type="RefSeq" id="WP_348029031.1">
    <property type="nucleotide sequence ID" value="NZ_CP129113.1"/>
</dbReference>
<protein>
    <submittedName>
        <fullName evidence="5">TetR/AcrR family transcriptional regulator</fullName>
    </submittedName>
</protein>
<evidence type="ECO:0000256" key="1">
    <source>
        <dbReference type="ARBA" id="ARBA00022491"/>
    </source>
</evidence>
<dbReference type="Pfam" id="PF00440">
    <property type="entry name" value="TetR_N"/>
    <property type="match status" value="1"/>
</dbReference>
<dbReference type="PRINTS" id="PR00455">
    <property type="entry name" value="HTHTETR"/>
</dbReference>
<name>A0ABY9KWJ1_9BACI</name>
<proteinExistence type="predicted"/>
<evidence type="ECO:0000313" key="6">
    <source>
        <dbReference type="Proteomes" id="UP001180087"/>
    </source>
</evidence>
<evidence type="ECO:0000259" key="4">
    <source>
        <dbReference type="PROSITE" id="PS50977"/>
    </source>
</evidence>
<evidence type="ECO:0000256" key="3">
    <source>
        <dbReference type="PROSITE-ProRule" id="PRU00335"/>
    </source>
</evidence>
<dbReference type="InterPro" id="IPR050624">
    <property type="entry name" value="HTH-type_Tx_Regulator"/>
</dbReference>
<dbReference type="Gene3D" id="1.10.357.10">
    <property type="entry name" value="Tetracycline Repressor, domain 2"/>
    <property type="match status" value="1"/>
</dbReference>
<reference evidence="5" key="1">
    <citation type="submission" date="2023-06" db="EMBL/GenBank/DDBJ databases">
        <title>A Treasure from Seagulls: Isolation and Description of Aciduricobacillus qingdaonensis gen. nov., sp. nov., a Rare Obligately Uric Acid-utilizing Member in the Family Bacillaceae.</title>
        <authorList>
            <person name="Liu W."/>
            <person name="Wang B."/>
        </authorList>
    </citation>
    <scope>NUCLEOTIDE SEQUENCE</scope>
    <source>
        <strain evidence="5">44XB</strain>
    </source>
</reference>
<dbReference type="SUPFAM" id="SSF46689">
    <property type="entry name" value="Homeodomain-like"/>
    <property type="match status" value="1"/>
</dbReference>
<organism evidence="5 6">
    <name type="scientific">Aciduricibacillus chroicocephali</name>
    <dbReference type="NCBI Taxonomy" id="3054939"/>
    <lineage>
        <taxon>Bacteria</taxon>
        <taxon>Bacillati</taxon>
        <taxon>Bacillota</taxon>
        <taxon>Bacilli</taxon>
        <taxon>Bacillales</taxon>
        <taxon>Bacillaceae</taxon>
        <taxon>Aciduricibacillus</taxon>
    </lineage>
</organism>
<keyword evidence="2 3" id="KW-0238">DNA-binding</keyword>
<dbReference type="Proteomes" id="UP001180087">
    <property type="component" value="Chromosome"/>
</dbReference>
<feature type="DNA-binding region" description="H-T-H motif" evidence="3">
    <location>
        <begin position="26"/>
        <end position="45"/>
    </location>
</feature>